<proteinExistence type="predicted"/>
<dbReference type="Gene3D" id="3.90.870.20">
    <property type="entry name" value="Carbamoyltransferase, C-terminal domain"/>
    <property type="match status" value="1"/>
</dbReference>
<gene>
    <name evidence="2" type="ORF">SDC9_194592</name>
</gene>
<dbReference type="Pfam" id="PF16861">
    <property type="entry name" value="Carbam_trans_C"/>
    <property type="match status" value="1"/>
</dbReference>
<feature type="domain" description="Carbamoyltransferase C-terminal" evidence="1">
    <location>
        <begin position="2"/>
        <end position="55"/>
    </location>
</feature>
<dbReference type="InterPro" id="IPR051338">
    <property type="entry name" value="NodU/CmcH_Carbamoyltrnsfr"/>
</dbReference>
<dbReference type="InterPro" id="IPR031730">
    <property type="entry name" value="Carbam_trans_C"/>
</dbReference>
<dbReference type="PANTHER" id="PTHR34847:SF1">
    <property type="entry name" value="NODULATION PROTEIN U"/>
    <property type="match status" value="1"/>
</dbReference>
<reference evidence="2" key="1">
    <citation type="submission" date="2019-08" db="EMBL/GenBank/DDBJ databases">
        <authorList>
            <person name="Kucharzyk K."/>
            <person name="Murdoch R.W."/>
            <person name="Higgins S."/>
            <person name="Loffler F."/>
        </authorList>
    </citation>
    <scope>NUCLEOTIDE SEQUENCE</scope>
</reference>
<sequence length="73" mass="8076">MLLKAFEKLTGCPVLINTSFNVRNEPIVCTPAEAFACFMATDMDRLVVGNAVLRKVEQDSALAFDYSSRFALD</sequence>
<dbReference type="InterPro" id="IPR038152">
    <property type="entry name" value="Carbam_trans_C_sf"/>
</dbReference>
<name>A0A645I873_9ZZZZ</name>
<evidence type="ECO:0000313" key="2">
    <source>
        <dbReference type="EMBL" id="MPN46992.1"/>
    </source>
</evidence>
<dbReference type="AlphaFoldDB" id="A0A645I873"/>
<comment type="caution">
    <text evidence="2">The sequence shown here is derived from an EMBL/GenBank/DDBJ whole genome shotgun (WGS) entry which is preliminary data.</text>
</comment>
<protein>
    <recommendedName>
        <fullName evidence="1">Carbamoyltransferase C-terminal domain-containing protein</fullName>
    </recommendedName>
</protein>
<dbReference type="EMBL" id="VSSQ01108120">
    <property type="protein sequence ID" value="MPN46992.1"/>
    <property type="molecule type" value="Genomic_DNA"/>
</dbReference>
<dbReference type="PANTHER" id="PTHR34847">
    <property type="entry name" value="NODULATION PROTEIN U"/>
    <property type="match status" value="1"/>
</dbReference>
<evidence type="ECO:0000259" key="1">
    <source>
        <dbReference type="Pfam" id="PF16861"/>
    </source>
</evidence>
<organism evidence="2">
    <name type="scientific">bioreactor metagenome</name>
    <dbReference type="NCBI Taxonomy" id="1076179"/>
    <lineage>
        <taxon>unclassified sequences</taxon>
        <taxon>metagenomes</taxon>
        <taxon>ecological metagenomes</taxon>
    </lineage>
</organism>
<accession>A0A645I873</accession>